<dbReference type="InterPro" id="IPR023296">
    <property type="entry name" value="Glyco_hydro_beta-prop_sf"/>
</dbReference>
<sequence>VQVVQLIDPGKNKQLFLDDHAIDSTSGIVRTLHQPSRYGPVIKPNRSRQQTLVQSASVPQWNSESNLWEWWYLAFYDTAPYQGPGSPQWGDIHYATSKNGVEWESPSLRLYDWRDSKDNNLAYHSKIDYLRRRGMKNPVDIGERRLHHVIRDERDPDQQRRYKSFASNGDNQRRYPAFSPDGFHWTFPHVPGIPSEDTSQMFYDDLNNRFGAIVKRRTEWGRSAWLTISNDFDEWTEPILVMHTDEVDQANRRERIRKVVEDP</sequence>
<evidence type="ECO:0000313" key="1">
    <source>
        <dbReference type="EMBL" id="SVA42978.1"/>
    </source>
</evidence>
<protein>
    <recommendedName>
        <fullName evidence="2">Glycosyl hydrolase family 32 N-terminal domain-containing protein</fullName>
    </recommendedName>
</protein>
<organism evidence="1">
    <name type="scientific">marine metagenome</name>
    <dbReference type="NCBI Taxonomy" id="408172"/>
    <lineage>
        <taxon>unclassified sequences</taxon>
        <taxon>metagenomes</taxon>
        <taxon>ecological metagenomes</taxon>
    </lineage>
</organism>
<evidence type="ECO:0008006" key="2">
    <source>
        <dbReference type="Google" id="ProtNLM"/>
    </source>
</evidence>
<dbReference type="EMBL" id="UINC01009589">
    <property type="protein sequence ID" value="SVA42978.1"/>
    <property type="molecule type" value="Genomic_DNA"/>
</dbReference>
<gene>
    <name evidence="1" type="ORF">METZ01_LOCUS95832</name>
</gene>
<reference evidence="1" key="1">
    <citation type="submission" date="2018-05" db="EMBL/GenBank/DDBJ databases">
        <authorList>
            <person name="Lanie J.A."/>
            <person name="Ng W.-L."/>
            <person name="Kazmierczak K.M."/>
            <person name="Andrzejewski T.M."/>
            <person name="Davidsen T.M."/>
            <person name="Wayne K.J."/>
            <person name="Tettelin H."/>
            <person name="Glass J.I."/>
            <person name="Rusch D."/>
            <person name="Podicherti R."/>
            <person name="Tsui H.-C.T."/>
            <person name="Winkler M.E."/>
        </authorList>
    </citation>
    <scope>NUCLEOTIDE SEQUENCE</scope>
</reference>
<feature type="non-terminal residue" evidence="1">
    <location>
        <position position="1"/>
    </location>
</feature>
<feature type="non-terminal residue" evidence="1">
    <location>
        <position position="263"/>
    </location>
</feature>
<name>A0A381VT70_9ZZZZ</name>
<proteinExistence type="predicted"/>
<accession>A0A381VT70</accession>
<dbReference type="SUPFAM" id="SSF75005">
    <property type="entry name" value="Arabinanase/levansucrase/invertase"/>
    <property type="match status" value="1"/>
</dbReference>
<dbReference type="AlphaFoldDB" id="A0A381VT70"/>